<proteinExistence type="predicted"/>
<dbReference type="RefSeq" id="WP_134718575.1">
    <property type="nucleotide sequence ID" value="NZ_SDKM01000021.1"/>
</dbReference>
<gene>
    <name evidence="2" type="ORF">EKO23_14695</name>
</gene>
<keyword evidence="3" id="KW-1185">Reference proteome</keyword>
<sequence length="76" mass="7730">MAVLGLAISARVTSSEQTMPALVGLVVVQLVLCGALVPVARCSCWGSRAAPSGAARRRAADAMAHGWARHSDGSAE</sequence>
<comment type="caution">
    <text evidence="2">The sequence shown here is derived from an EMBL/GenBank/DDBJ whole genome shotgun (WGS) entry which is preliminary data.</text>
</comment>
<keyword evidence="1" id="KW-1133">Transmembrane helix</keyword>
<organism evidence="2 3">
    <name type="scientific">Nocardioides guangzhouensis</name>
    <dbReference type="NCBI Taxonomy" id="2497878"/>
    <lineage>
        <taxon>Bacteria</taxon>
        <taxon>Bacillati</taxon>
        <taxon>Actinomycetota</taxon>
        <taxon>Actinomycetes</taxon>
        <taxon>Propionibacteriales</taxon>
        <taxon>Nocardioidaceae</taxon>
        <taxon>Nocardioides</taxon>
    </lineage>
</organism>
<accession>A0A4Q4ZBS4</accession>
<evidence type="ECO:0000313" key="2">
    <source>
        <dbReference type="EMBL" id="RYP84761.1"/>
    </source>
</evidence>
<keyword evidence="1" id="KW-0812">Transmembrane</keyword>
<evidence type="ECO:0000256" key="1">
    <source>
        <dbReference type="SAM" id="Phobius"/>
    </source>
</evidence>
<keyword evidence="1" id="KW-0472">Membrane</keyword>
<name>A0A4Q4ZBS4_9ACTN</name>
<evidence type="ECO:0000313" key="3">
    <source>
        <dbReference type="Proteomes" id="UP000295198"/>
    </source>
</evidence>
<dbReference type="EMBL" id="SDKM01000021">
    <property type="protein sequence ID" value="RYP84761.1"/>
    <property type="molecule type" value="Genomic_DNA"/>
</dbReference>
<dbReference type="Proteomes" id="UP000295198">
    <property type="component" value="Unassembled WGS sequence"/>
</dbReference>
<reference evidence="2 3" key="1">
    <citation type="submission" date="2019-01" db="EMBL/GenBank/DDBJ databases">
        <title>Nocardioides guangzhouensis sp. nov., an actinobacterium isolated from soil.</title>
        <authorList>
            <person name="Fu Y."/>
            <person name="Cai Y."/>
            <person name="Lin Z."/>
            <person name="Chen P."/>
        </authorList>
    </citation>
    <scope>NUCLEOTIDE SEQUENCE [LARGE SCALE GENOMIC DNA]</scope>
    <source>
        <strain evidence="2 3">130</strain>
    </source>
</reference>
<dbReference type="AlphaFoldDB" id="A0A4Q4ZBS4"/>
<protein>
    <submittedName>
        <fullName evidence="2">Uncharacterized protein</fullName>
    </submittedName>
</protein>
<feature type="transmembrane region" description="Helical" evidence="1">
    <location>
        <begin position="20"/>
        <end position="40"/>
    </location>
</feature>